<evidence type="ECO:0000256" key="7">
    <source>
        <dbReference type="ARBA" id="ARBA00023211"/>
    </source>
</evidence>
<organism evidence="9 10">
    <name type="scientific">Kangiella japonica</name>
    <dbReference type="NCBI Taxonomy" id="647384"/>
    <lineage>
        <taxon>Bacteria</taxon>
        <taxon>Pseudomonadati</taxon>
        <taxon>Pseudomonadota</taxon>
        <taxon>Gammaproteobacteria</taxon>
        <taxon>Kangiellales</taxon>
        <taxon>Kangiellaceae</taxon>
        <taxon>Kangiella</taxon>
    </lineage>
</organism>
<evidence type="ECO:0000256" key="3">
    <source>
        <dbReference type="ARBA" id="ARBA00006506"/>
    </source>
</evidence>
<dbReference type="InterPro" id="IPR000059">
    <property type="entry name" value="NUDIX_hydrolase_NudL_CS"/>
</dbReference>
<evidence type="ECO:0000256" key="1">
    <source>
        <dbReference type="ARBA" id="ARBA00001936"/>
    </source>
</evidence>
<dbReference type="NCBIfam" id="NF007980">
    <property type="entry name" value="PRK10707.1"/>
    <property type="match status" value="1"/>
</dbReference>
<dbReference type="InterPro" id="IPR045121">
    <property type="entry name" value="CoAse"/>
</dbReference>
<dbReference type="InterPro" id="IPR015797">
    <property type="entry name" value="NUDIX_hydrolase-like_dom_sf"/>
</dbReference>
<dbReference type="PROSITE" id="PS51462">
    <property type="entry name" value="NUDIX"/>
    <property type="match status" value="1"/>
</dbReference>
<accession>A0ABP3CSH7</accession>
<evidence type="ECO:0000256" key="6">
    <source>
        <dbReference type="ARBA" id="ARBA00022842"/>
    </source>
</evidence>
<dbReference type="InterPro" id="IPR000086">
    <property type="entry name" value="NUDIX_hydrolase_dom"/>
</dbReference>
<keyword evidence="6" id="KW-0460">Magnesium</keyword>
<keyword evidence="7" id="KW-0464">Manganese</keyword>
<dbReference type="CDD" id="cd03426">
    <property type="entry name" value="NUDIX_CoAse_Nudt7"/>
    <property type="match status" value="1"/>
</dbReference>
<comment type="cofactor">
    <cofactor evidence="2">
        <name>Mg(2+)</name>
        <dbReference type="ChEBI" id="CHEBI:18420"/>
    </cofactor>
</comment>
<sequence length="197" mass="22048">MYDKMITLEHIQQALNASDEITPRVAELRPSAVLVPLIEKKDGLHLLLTQRSEHLRHHAGQISFPGGSMDKTDDSLIHTALRETEEEVGILQTEIDVMGKLPLQPTGSGFLIQPVVGKLPTDFELVLCEDEVSSAFEAPVDFLFNPENQIHSYQEFGGKSYSIYSIPYEGWNIWGATANIIVKFSKLINNSPYINKL</sequence>
<dbReference type="PROSITE" id="PS01293">
    <property type="entry name" value="NUDIX_COA"/>
    <property type="match status" value="1"/>
</dbReference>
<comment type="caution">
    <text evidence="9">The sequence shown here is derived from an EMBL/GenBank/DDBJ whole genome shotgun (WGS) entry which is preliminary data.</text>
</comment>
<dbReference type="PANTHER" id="PTHR12992:SF11">
    <property type="entry name" value="MITOCHONDRIAL COENZYME A DIPHOSPHATASE NUDT8"/>
    <property type="match status" value="1"/>
</dbReference>
<dbReference type="Proteomes" id="UP001501221">
    <property type="component" value="Unassembled WGS sequence"/>
</dbReference>
<evidence type="ECO:0000259" key="8">
    <source>
        <dbReference type="PROSITE" id="PS51462"/>
    </source>
</evidence>
<feature type="domain" description="Nudix hydrolase" evidence="8">
    <location>
        <begin position="28"/>
        <end position="161"/>
    </location>
</feature>
<protein>
    <submittedName>
        <fullName evidence="9">CoA pyrophosphatase</fullName>
    </submittedName>
</protein>
<comment type="cofactor">
    <cofactor evidence="1">
        <name>Mn(2+)</name>
        <dbReference type="ChEBI" id="CHEBI:29035"/>
    </cofactor>
</comment>
<gene>
    <name evidence="9" type="ORF">GCM10009123_21860</name>
</gene>
<dbReference type="SUPFAM" id="SSF55811">
    <property type="entry name" value="Nudix"/>
    <property type="match status" value="1"/>
</dbReference>
<evidence type="ECO:0000313" key="9">
    <source>
        <dbReference type="EMBL" id="GAA0214291.1"/>
    </source>
</evidence>
<reference evidence="10" key="1">
    <citation type="journal article" date="2019" name="Int. J. Syst. Evol. Microbiol.">
        <title>The Global Catalogue of Microorganisms (GCM) 10K type strain sequencing project: providing services to taxonomists for standard genome sequencing and annotation.</title>
        <authorList>
            <consortium name="The Broad Institute Genomics Platform"/>
            <consortium name="The Broad Institute Genome Sequencing Center for Infectious Disease"/>
            <person name="Wu L."/>
            <person name="Ma J."/>
        </authorList>
    </citation>
    <scope>NUCLEOTIDE SEQUENCE [LARGE SCALE GENOMIC DNA]</scope>
    <source>
        <strain evidence="10">JCM 16211</strain>
    </source>
</reference>
<dbReference type="Gene3D" id="3.90.79.10">
    <property type="entry name" value="Nucleoside Triphosphate Pyrophosphohydrolase"/>
    <property type="match status" value="1"/>
</dbReference>
<dbReference type="EMBL" id="BAAAFM010000008">
    <property type="protein sequence ID" value="GAA0214291.1"/>
    <property type="molecule type" value="Genomic_DNA"/>
</dbReference>
<dbReference type="PANTHER" id="PTHR12992">
    <property type="entry name" value="NUDIX HYDROLASE"/>
    <property type="match status" value="1"/>
</dbReference>
<dbReference type="Pfam" id="PF00293">
    <property type="entry name" value="NUDIX"/>
    <property type="match status" value="1"/>
</dbReference>
<name>A0ABP3CSH7_9GAMM</name>
<evidence type="ECO:0000256" key="5">
    <source>
        <dbReference type="ARBA" id="ARBA00022801"/>
    </source>
</evidence>
<proteinExistence type="inferred from homology"/>
<keyword evidence="5" id="KW-0378">Hydrolase</keyword>
<evidence type="ECO:0000256" key="2">
    <source>
        <dbReference type="ARBA" id="ARBA00001946"/>
    </source>
</evidence>
<evidence type="ECO:0000256" key="4">
    <source>
        <dbReference type="ARBA" id="ARBA00022723"/>
    </source>
</evidence>
<keyword evidence="4" id="KW-0479">Metal-binding</keyword>
<comment type="similarity">
    <text evidence="3">Belongs to the Nudix hydrolase family. PCD1 subfamily.</text>
</comment>
<keyword evidence="10" id="KW-1185">Reference proteome</keyword>
<evidence type="ECO:0000313" key="10">
    <source>
        <dbReference type="Proteomes" id="UP001501221"/>
    </source>
</evidence>